<feature type="domain" description="Serpin" evidence="3">
    <location>
        <begin position="15"/>
        <end position="400"/>
    </location>
</feature>
<evidence type="ECO:0000313" key="4">
    <source>
        <dbReference type="EMBL" id="GJN17563.1"/>
    </source>
</evidence>
<evidence type="ECO:0000256" key="2">
    <source>
        <dbReference type="RuleBase" id="RU000411"/>
    </source>
</evidence>
<dbReference type="GO" id="GO:0004867">
    <property type="term" value="F:serine-type endopeptidase inhibitor activity"/>
    <property type="evidence" value="ECO:0007669"/>
    <property type="project" value="InterPro"/>
</dbReference>
<dbReference type="Gene3D" id="2.30.39.10">
    <property type="entry name" value="Alpha-1-antitrypsin, domain 1"/>
    <property type="match status" value="1"/>
</dbReference>
<dbReference type="PROSITE" id="PS00284">
    <property type="entry name" value="SERPIN"/>
    <property type="match status" value="1"/>
</dbReference>
<dbReference type="SMART" id="SM00093">
    <property type="entry name" value="SERPIN"/>
    <property type="match status" value="1"/>
</dbReference>
<dbReference type="InterPro" id="IPR023796">
    <property type="entry name" value="Serpin_dom"/>
</dbReference>
<gene>
    <name evidence="4" type="primary">gb04641</name>
    <name evidence="4" type="ORF">PR202_gb04641</name>
</gene>
<keyword evidence="5" id="KW-1185">Reference proteome</keyword>
<proteinExistence type="inferred from homology"/>
<evidence type="ECO:0000256" key="1">
    <source>
        <dbReference type="ARBA" id="ARBA00009500"/>
    </source>
</evidence>
<evidence type="ECO:0000313" key="5">
    <source>
        <dbReference type="Proteomes" id="UP001054889"/>
    </source>
</evidence>
<dbReference type="PANTHER" id="PTHR11461">
    <property type="entry name" value="SERINE PROTEASE INHIBITOR, SERPIN"/>
    <property type="match status" value="1"/>
</dbReference>
<dbReference type="InterPro" id="IPR023795">
    <property type="entry name" value="Serpin_CS"/>
</dbReference>
<dbReference type="InterPro" id="IPR042178">
    <property type="entry name" value="Serpin_sf_1"/>
</dbReference>
<dbReference type="AlphaFoldDB" id="A0AAV5E2M2"/>
<dbReference type="Proteomes" id="UP001054889">
    <property type="component" value="Unassembled WGS sequence"/>
</dbReference>
<organism evidence="4 5">
    <name type="scientific">Eleusine coracana subsp. coracana</name>
    <dbReference type="NCBI Taxonomy" id="191504"/>
    <lineage>
        <taxon>Eukaryota</taxon>
        <taxon>Viridiplantae</taxon>
        <taxon>Streptophyta</taxon>
        <taxon>Embryophyta</taxon>
        <taxon>Tracheophyta</taxon>
        <taxon>Spermatophyta</taxon>
        <taxon>Magnoliopsida</taxon>
        <taxon>Liliopsida</taxon>
        <taxon>Poales</taxon>
        <taxon>Poaceae</taxon>
        <taxon>PACMAD clade</taxon>
        <taxon>Chloridoideae</taxon>
        <taxon>Cynodonteae</taxon>
        <taxon>Eleusininae</taxon>
        <taxon>Eleusine</taxon>
    </lineage>
</organism>
<name>A0AAV5E2M2_ELECO</name>
<dbReference type="PANTHER" id="PTHR11461:SF306">
    <property type="entry name" value="SERPIN-Z1"/>
    <property type="match status" value="1"/>
</dbReference>
<dbReference type="InterPro" id="IPR000215">
    <property type="entry name" value="Serpin_fam"/>
</dbReference>
<dbReference type="InterPro" id="IPR036186">
    <property type="entry name" value="Serpin_sf"/>
</dbReference>
<comment type="caution">
    <text evidence="4">The sequence shown here is derived from an EMBL/GenBank/DDBJ whole genome shotgun (WGS) entry which is preliminary data.</text>
</comment>
<reference evidence="4" key="1">
    <citation type="journal article" date="2018" name="DNA Res.">
        <title>Multiple hybrid de novo genome assembly of finger millet, an orphan allotetraploid crop.</title>
        <authorList>
            <person name="Hatakeyama M."/>
            <person name="Aluri S."/>
            <person name="Balachadran M.T."/>
            <person name="Sivarajan S.R."/>
            <person name="Patrignani A."/>
            <person name="Gruter S."/>
            <person name="Poveda L."/>
            <person name="Shimizu-Inatsugi R."/>
            <person name="Baeten J."/>
            <person name="Francoijs K.J."/>
            <person name="Nataraja K.N."/>
            <person name="Reddy Y.A.N."/>
            <person name="Phadnis S."/>
            <person name="Ravikumar R.L."/>
            <person name="Schlapbach R."/>
            <person name="Sreeman S.M."/>
            <person name="Shimizu K.K."/>
        </authorList>
    </citation>
    <scope>NUCLEOTIDE SEQUENCE</scope>
</reference>
<protein>
    <recommendedName>
        <fullName evidence="3">Serpin domain-containing protein</fullName>
    </recommendedName>
</protein>
<sequence length="402" mass="42893">MDLSAAAGDEIAFSMRLLGHLARGQGQGGAQNLAVSPLSFHAALVLLGAGARGPTLDQIVAVLGPAGGHAHATLASHVAQRVFVSGALFGDGPTLRFANGVWISDALRPNPDYARVLAEHYRAESTSMPFKSSPEEARSKINQWVANATAGRITDLLPPDSVRPHTSAVLANALYFKGAWSSKFDRASTVHDTFYLPASRGHVRVPFMSSTRKQHIVTRQGYKVLRLPYAGGSPILGVAFAMYIYLPDAFDGLPGLMARLGSAADTAGSGMLETSSTMMSEVPVRRIRVPRFTMSCKTTAREVLQELGLTLPFDRVHADFGEMTAVPPPEPICAEEVYHQCFVEVNEEGTEATAATAVTMAFGCAAAPPPEDFVADHPFLFLIKEEFTGVVVFAGQVVNPSV</sequence>
<dbReference type="SUPFAM" id="SSF56574">
    <property type="entry name" value="Serpins"/>
    <property type="match status" value="1"/>
</dbReference>
<dbReference type="Gene3D" id="3.30.497.10">
    <property type="entry name" value="Antithrombin, subunit I, domain 2"/>
    <property type="match status" value="1"/>
</dbReference>
<dbReference type="EMBL" id="BQKI01000073">
    <property type="protein sequence ID" value="GJN17563.1"/>
    <property type="molecule type" value="Genomic_DNA"/>
</dbReference>
<comment type="similarity">
    <text evidence="1 2">Belongs to the serpin family.</text>
</comment>
<evidence type="ECO:0000259" key="3">
    <source>
        <dbReference type="SMART" id="SM00093"/>
    </source>
</evidence>
<dbReference type="Pfam" id="PF00079">
    <property type="entry name" value="Serpin"/>
    <property type="match status" value="1"/>
</dbReference>
<dbReference type="InterPro" id="IPR042185">
    <property type="entry name" value="Serpin_sf_2"/>
</dbReference>
<accession>A0AAV5E2M2</accession>
<dbReference type="CDD" id="cd02043">
    <property type="entry name" value="serpinP_plants"/>
    <property type="match status" value="1"/>
</dbReference>
<reference evidence="4" key="2">
    <citation type="submission" date="2021-12" db="EMBL/GenBank/DDBJ databases">
        <title>Resequencing data analysis of finger millet.</title>
        <authorList>
            <person name="Hatakeyama M."/>
            <person name="Aluri S."/>
            <person name="Balachadran M.T."/>
            <person name="Sivarajan S.R."/>
            <person name="Poveda L."/>
            <person name="Shimizu-Inatsugi R."/>
            <person name="Schlapbach R."/>
            <person name="Sreeman S.M."/>
            <person name="Shimizu K.K."/>
        </authorList>
    </citation>
    <scope>NUCLEOTIDE SEQUENCE</scope>
</reference>
<dbReference type="GO" id="GO:0005615">
    <property type="term" value="C:extracellular space"/>
    <property type="evidence" value="ECO:0007669"/>
    <property type="project" value="InterPro"/>
</dbReference>